<evidence type="ECO:0000313" key="3">
    <source>
        <dbReference type="Proteomes" id="UP000663829"/>
    </source>
</evidence>
<evidence type="ECO:0008006" key="4">
    <source>
        <dbReference type="Google" id="ProtNLM"/>
    </source>
</evidence>
<keyword evidence="3" id="KW-1185">Reference proteome</keyword>
<comment type="caution">
    <text evidence="1">The sequence shown here is derived from an EMBL/GenBank/DDBJ whole genome shotgun (WGS) entry which is preliminary data.</text>
</comment>
<reference evidence="1" key="1">
    <citation type="submission" date="2021-02" db="EMBL/GenBank/DDBJ databases">
        <authorList>
            <person name="Nowell W R."/>
        </authorList>
    </citation>
    <scope>NUCLEOTIDE SEQUENCE</scope>
</reference>
<sequence length="154" mass="17696">MGETGTKTIIISGCGGGYDIFGALLFYFKFKSENNNNAVKFILVNYSFTKMSLLNEYSQKLTNALYRVTPTISDKYLDENMYFPELRLANQLNETFYAIVCNYEYTKLKFIHEVYEYIMNNESESVVDKLYLVGCGSDILLTGNEKELGRRLNA</sequence>
<proteinExistence type="predicted"/>
<gene>
    <name evidence="1" type="ORF">GPM918_LOCUS34851</name>
    <name evidence="2" type="ORF">SRO942_LOCUS35564</name>
</gene>
<dbReference type="OrthoDB" id="10259699at2759"/>
<accession>A0A815PUF6</accession>
<name>A0A815PUF6_9BILA</name>
<evidence type="ECO:0000313" key="2">
    <source>
        <dbReference type="EMBL" id="CAF4326815.1"/>
    </source>
</evidence>
<dbReference type="AlphaFoldDB" id="A0A815PUF6"/>
<dbReference type="Proteomes" id="UP000681722">
    <property type="component" value="Unassembled WGS sequence"/>
</dbReference>
<dbReference type="Proteomes" id="UP000663829">
    <property type="component" value="Unassembled WGS sequence"/>
</dbReference>
<organism evidence="1 3">
    <name type="scientific">Didymodactylos carnosus</name>
    <dbReference type="NCBI Taxonomy" id="1234261"/>
    <lineage>
        <taxon>Eukaryota</taxon>
        <taxon>Metazoa</taxon>
        <taxon>Spiralia</taxon>
        <taxon>Gnathifera</taxon>
        <taxon>Rotifera</taxon>
        <taxon>Eurotatoria</taxon>
        <taxon>Bdelloidea</taxon>
        <taxon>Philodinida</taxon>
        <taxon>Philodinidae</taxon>
        <taxon>Didymodactylos</taxon>
    </lineage>
</organism>
<evidence type="ECO:0000313" key="1">
    <source>
        <dbReference type="EMBL" id="CAF1454437.1"/>
    </source>
</evidence>
<dbReference type="EMBL" id="CAJNOQ010019659">
    <property type="protein sequence ID" value="CAF1454437.1"/>
    <property type="molecule type" value="Genomic_DNA"/>
</dbReference>
<dbReference type="EMBL" id="CAJOBC010085111">
    <property type="protein sequence ID" value="CAF4326815.1"/>
    <property type="molecule type" value="Genomic_DNA"/>
</dbReference>
<protein>
    <recommendedName>
        <fullName evidence="4">DUF1152 domain-containing protein</fullName>
    </recommendedName>
</protein>